<dbReference type="PROSITE" id="PS00108">
    <property type="entry name" value="PROTEIN_KINASE_ST"/>
    <property type="match status" value="1"/>
</dbReference>
<evidence type="ECO:0000256" key="3">
    <source>
        <dbReference type="ARBA" id="ARBA00022679"/>
    </source>
</evidence>
<dbReference type="EMBL" id="BAABBB010000002">
    <property type="protein sequence ID" value="GAA3517542.1"/>
    <property type="molecule type" value="Genomic_DNA"/>
</dbReference>
<name>A0ABP6UST8_9ACTN</name>
<comment type="caution">
    <text evidence="10">The sequence shown here is derived from an EMBL/GenBank/DDBJ whole genome shotgun (WGS) entry which is preliminary data.</text>
</comment>
<dbReference type="SMART" id="SM00220">
    <property type="entry name" value="S_TKc"/>
    <property type="match status" value="1"/>
</dbReference>
<organism evidence="10 11">
    <name type="scientific">Nocardioides daeguensis</name>
    <dbReference type="NCBI Taxonomy" id="908359"/>
    <lineage>
        <taxon>Bacteria</taxon>
        <taxon>Bacillati</taxon>
        <taxon>Actinomycetota</taxon>
        <taxon>Actinomycetes</taxon>
        <taxon>Propionibacteriales</taxon>
        <taxon>Nocardioidaceae</taxon>
        <taxon>Nocardioides</taxon>
    </lineage>
</organism>
<sequence length="498" mass="51859">MAYRTEALSFGRGPLAVFRRGLTTIPDVETTQRALLLPGVELVEEIGRGGFAKVWRGRQLAVGRDVAVKIDDRVLDDDANRRRFVREATAVSRISGHPHVVSLIDVGVTRDNRPYLVMELCSNGSLASYLARHGPLGADEAVEVGLAVTSALAAAHEAGILHRDIKPGNILIDAWGTPRLSDFGLAALPQPGQDPSVTLEALTPAYASPEAFSFSPPTPQSDVFSMGATLHAMISGASPRRSADGGPVPIDQLLASLHAELPDPGVPGSEALMRVIRSATAYDATRRYPTARELHDALRAIRPAGASVGGVVVGGPEASFTQLRPLPAPAPRPAAGRRRWPFAVAAALVGLGLGGLGGFLLAPDPAPATPEDAQPRAGATGAAADPLAGAPDLGACYSGVQQLGQALSATKGSCADDNWFTFAVGQLDDTTTDVTTDAVEADAAAQSTCTAETLRGYDADTGGTRPKGEYDVFVLPPSSTAFLQGQRWFACLARLTSS</sequence>
<feature type="domain" description="Protein kinase" evidence="9">
    <location>
        <begin position="40"/>
        <end position="298"/>
    </location>
</feature>
<dbReference type="PROSITE" id="PS50011">
    <property type="entry name" value="PROTEIN_KINASE_DOM"/>
    <property type="match status" value="1"/>
</dbReference>
<keyword evidence="11" id="KW-1185">Reference proteome</keyword>
<evidence type="ECO:0000256" key="5">
    <source>
        <dbReference type="ARBA" id="ARBA00022777"/>
    </source>
</evidence>
<dbReference type="InterPro" id="IPR008271">
    <property type="entry name" value="Ser/Thr_kinase_AS"/>
</dbReference>
<keyword evidence="6 7" id="KW-0067">ATP-binding</keyword>
<evidence type="ECO:0000256" key="6">
    <source>
        <dbReference type="ARBA" id="ARBA00022840"/>
    </source>
</evidence>
<accession>A0ABP6UST8</accession>
<reference evidence="11" key="1">
    <citation type="journal article" date="2019" name="Int. J. Syst. Evol. Microbiol.">
        <title>The Global Catalogue of Microorganisms (GCM) 10K type strain sequencing project: providing services to taxonomists for standard genome sequencing and annotation.</title>
        <authorList>
            <consortium name="The Broad Institute Genomics Platform"/>
            <consortium name="The Broad Institute Genome Sequencing Center for Infectious Disease"/>
            <person name="Wu L."/>
            <person name="Ma J."/>
        </authorList>
    </citation>
    <scope>NUCLEOTIDE SEQUENCE [LARGE SCALE GENOMIC DNA]</scope>
    <source>
        <strain evidence="11">JCM 17460</strain>
    </source>
</reference>
<keyword evidence="2" id="KW-0723">Serine/threonine-protein kinase</keyword>
<dbReference type="InterPro" id="IPR000719">
    <property type="entry name" value="Prot_kinase_dom"/>
</dbReference>
<evidence type="ECO:0000313" key="11">
    <source>
        <dbReference type="Proteomes" id="UP001500301"/>
    </source>
</evidence>
<dbReference type="PROSITE" id="PS00107">
    <property type="entry name" value="PROTEIN_KINASE_ATP"/>
    <property type="match status" value="1"/>
</dbReference>
<dbReference type="InterPro" id="IPR011009">
    <property type="entry name" value="Kinase-like_dom_sf"/>
</dbReference>
<dbReference type="Pfam" id="PF00069">
    <property type="entry name" value="Pkinase"/>
    <property type="match status" value="1"/>
</dbReference>
<dbReference type="Gene3D" id="1.10.510.10">
    <property type="entry name" value="Transferase(Phosphotransferase) domain 1"/>
    <property type="match status" value="1"/>
</dbReference>
<dbReference type="CDD" id="cd14014">
    <property type="entry name" value="STKc_PknB_like"/>
    <property type="match status" value="1"/>
</dbReference>
<keyword evidence="4 7" id="KW-0547">Nucleotide-binding</keyword>
<dbReference type="PANTHER" id="PTHR43289:SF6">
    <property type="entry name" value="SERINE_THREONINE-PROTEIN KINASE NEKL-3"/>
    <property type="match status" value="1"/>
</dbReference>
<keyword evidence="5" id="KW-0418">Kinase</keyword>
<evidence type="ECO:0000256" key="7">
    <source>
        <dbReference type="PROSITE-ProRule" id="PRU10141"/>
    </source>
</evidence>
<dbReference type="PANTHER" id="PTHR43289">
    <property type="entry name" value="MITOGEN-ACTIVATED PROTEIN KINASE KINASE KINASE 20-RELATED"/>
    <property type="match status" value="1"/>
</dbReference>
<dbReference type="SUPFAM" id="SSF56112">
    <property type="entry name" value="Protein kinase-like (PK-like)"/>
    <property type="match status" value="1"/>
</dbReference>
<feature type="binding site" evidence="7">
    <location>
        <position position="69"/>
    </location>
    <ligand>
        <name>ATP</name>
        <dbReference type="ChEBI" id="CHEBI:30616"/>
    </ligand>
</feature>
<proteinExistence type="predicted"/>
<feature type="region of interest" description="Disordered" evidence="8">
    <location>
        <begin position="365"/>
        <end position="385"/>
    </location>
</feature>
<gene>
    <name evidence="10" type="ORF">GCM10022263_01530</name>
</gene>
<dbReference type="EC" id="2.7.11.1" evidence="1"/>
<keyword evidence="3" id="KW-0808">Transferase</keyword>
<evidence type="ECO:0000259" key="9">
    <source>
        <dbReference type="PROSITE" id="PS50011"/>
    </source>
</evidence>
<dbReference type="Proteomes" id="UP001500301">
    <property type="component" value="Unassembled WGS sequence"/>
</dbReference>
<evidence type="ECO:0000256" key="4">
    <source>
        <dbReference type="ARBA" id="ARBA00022741"/>
    </source>
</evidence>
<evidence type="ECO:0000256" key="1">
    <source>
        <dbReference type="ARBA" id="ARBA00012513"/>
    </source>
</evidence>
<protein>
    <recommendedName>
        <fullName evidence="1">non-specific serine/threonine protein kinase</fullName>
        <ecNumber evidence="1">2.7.11.1</ecNumber>
    </recommendedName>
</protein>
<evidence type="ECO:0000256" key="2">
    <source>
        <dbReference type="ARBA" id="ARBA00022527"/>
    </source>
</evidence>
<dbReference type="InterPro" id="IPR017441">
    <property type="entry name" value="Protein_kinase_ATP_BS"/>
</dbReference>
<evidence type="ECO:0000256" key="8">
    <source>
        <dbReference type="SAM" id="MobiDB-lite"/>
    </source>
</evidence>
<evidence type="ECO:0000313" key="10">
    <source>
        <dbReference type="EMBL" id="GAA3517542.1"/>
    </source>
</evidence>